<protein>
    <submittedName>
        <fullName evidence="1">Uncharacterized protein</fullName>
    </submittedName>
</protein>
<organism evidence="1 2">
    <name type="scientific">Ixodes persulcatus</name>
    <name type="common">Taiga tick</name>
    <dbReference type="NCBI Taxonomy" id="34615"/>
    <lineage>
        <taxon>Eukaryota</taxon>
        <taxon>Metazoa</taxon>
        <taxon>Ecdysozoa</taxon>
        <taxon>Arthropoda</taxon>
        <taxon>Chelicerata</taxon>
        <taxon>Arachnida</taxon>
        <taxon>Acari</taxon>
        <taxon>Parasitiformes</taxon>
        <taxon>Ixodida</taxon>
        <taxon>Ixodoidea</taxon>
        <taxon>Ixodidae</taxon>
        <taxon>Ixodinae</taxon>
        <taxon>Ixodes</taxon>
    </lineage>
</organism>
<comment type="caution">
    <text evidence="1">The sequence shown here is derived from an EMBL/GenBank/DDBJ whole genome shotgun (WGS) entry which is preliminary data.</text>
</comment>
<gene>
    <name evidence="1" type="ORF">HPB47_019694</name>
</gene>
<sequence length="143" mass="15447">MHRVQKTDAAAIYVVGKLCDVPASLCSGQAPPPDKPVDATPNKHSPGKKIRSPLLRQTRKRSCRSNRNPSKSKQVSLSPCGGATSCRVSSPGQWVMDEEEQRWQDGGLRSRCAERIAFAATLLEASGSALLVIRDASRVPAPR</sequence>
<name>A0AC60QIC9_IXOPE</name>
<evidence type="ECO:0000313" key="2">
    <source>
        <dbReference type="Proteomes" id="UP000805193"/>
    </source>
</evidence>
<accession>A0AC60QIC9</accession>
<dbReference type="EMBL" id="JABSTQ010009039">
    <property type="protein sequence ID" value="KAG0433657.1"/>
    <property type="molecule type" value="Genomic_DNA"/>
</dbReference>
<proteinExistence type="predicted"/>
<reference evidence="1 2" key="1">
    <citation type="journal article" date="2020" name="Cell">
        <title>Large-Scale Comparative Analyses of Tick Genomes Elucidate Their Genetic Diversity and Vector Capacities.</title>
        <authorList>
            <consortium name="Tick Genome and Microbiome Consortium (TIGMIC)"/>
            <person name="Jia N."/>
            <person name="Wang J."/>
            <person name="Shi W."/>
            <person name="Du L."/>
            <person name="Sun Y."/>
            <person name="Zhan W."/>
            <person name="Jiang J.F."/>
            <person name="Wang Q."/>
            <person name="Zhang B."/>
            <person name="Ji P."/>
            <person name="Bell-Sakyi L."/>
            <person name="Cui X.M."/>
            <person name="Yuan T.T."/>
            <person name="Jiang B.G."/>
            <person name="Yang W.F."/>
            <person name="Lam T.T."/>
            <person name="Chang Q.C."/>
            <person name="Ding S.J."/>
            <person name="Wang X.J."/>
            <person name="Zhu J.G."/>
            <person name="Ruan X.D."/>
            <person name="Zhao L."/>
            <person name="Wei J.T."/>
            <person name="Ye R.Z."/>
            <person name="Que T.C."/>
            <person name="Du C.H."/>
            <person name="Zhou Y.H."/>
            <person name="Cheng J.X."/>
            <person name="Dai P.F."/>
            <person name="Guo W.B."/>
            <person name="Han X.H."/>
            <person name="Huang E.J."/>
            <person name="Li L.F."/>
            <person name="Wei W."/>
            <person name="Gao Y.C."/>
            <person name="Liu J.Z."/>
            <person name="Shao H.Z."/>
            <person name="Wang X."/>
            <person name="Wang C.C."/>
            <person name="Yang T.C."/>
            <person name="Huo Q.B."/>
            <person name="Li W."/>
            <person name="Chen H.Y."/>
            <person name="Chen S.E."/>
            <person name="Zhou L.G."/>
            <person name="Ni X.B."/>
            <person name="Tian J.H."/>
            <person name="Sheng Y."/>
            <person name="Liu T."/>
            <person name="Pan Y.S."/>
            <person name="Xia L.Y."/>
            <person name="Li J."/>
            <person name="Zhao F."/>
            <person name="Cao W.C."/>
        </authorList>
    </citation>
    <scope>NUCLEOTIDE SEQUENCE [LARGE SCALE GENOMIC DNA]</scope>
    <source>
        <strain evidence="1">Iper-2018</strain>
    </source>
</reference>
<keyword evidence="2" id="KW-1185">Reference proteome</keyword>
<dbReference type="Proteomes" id="UP000805193">
    <property type="component" value="Unassembled WGS sequence"/>
</dbReference>
<evidence type="ECO:0000313" key="1">
    <source>
        <dbReference type="EMBL" id="KAG0433657.1"/>
    </source>
</evidence>